<name>A0A4Y2Q436_ARAVE</name>
<keyword evidence="3" id="KW-1185">Reference proteome</keyword>
<evidence type="ECO:0000256" key="1">
    <source>
        <dbReference type="SAM" id="MobiDB-lite"/>
    </source>
</evidence>
<gene>
    <name evidence="2" type="ORF">AVEN_77855_1</name>
</gene>
<proteinExistence type="predicted"/>
<reference evidence="2 3" key="1">
    <citation type="journal article" date="2019" name="Sci. Rep.">
        <title>Orb-weaving spider Araneus ventricosus genome elucidates the spidroin gene catalogue.</title>
        <authorList>
            <person name="Kono N."/>
            <person name="Nakamura H."/>
            <person name="Ohtoshi R."/>
            <person name="Moran D.A.P."/>
            <person name="Shinohara A."/>
            <person name="Yoshida Y."/>
            <person name="Fujiwara M."/>
            <person name="Mori M."/>
            <person name="Tomita M."/>
            <person name="Arakawa K."/>
        </authorList>
    </citation>
    <scope>NUCLEOTIDE SEQUENCE [LARGE SCALE GENOMIC DNA]</scope>
</reference>
<protein>
    <submittedName>
        <fullName evidence="2">Uncharacterized protein</fullName>
    </submittedName>
</protein>
<evidence type="ECO:0000313" key="2">
    <source>
        <dbReference type="EMBL" id="GBN58184.1"/>
    </source>
</evidence>
<feature type="region of interest" description="Disordered" evidence="1">
    <location>
        <begin position="1"/>
        <end position="23"/>
    </location>
</feature>
<organism evidence="2 3">
    <name type="scientific">Araneus ventricosus</name>
    <name type="common">Orbweaver spider</name>
    <name type="synonym">Epeira ventricosa</name>
    <dbReference type="NCBI Taxonomy" id="182803"/>
    <lineage>
        <taxon>Eukaryota</taxon>
        <taxon>Metazoa</taxon>
        <taxon>Ecdysozoa</taxon>
        <taxon>Arthropoda</taxon>
        <taxon>Chelicerata</taxon>
        <taxon>Arachnida</taxon>
        <taxon>Araneae</taxon>
        <taxon>Araneomorphae</taxon>
        <taxon>Entelegynae</taxon>
        <taxon>Araneoidea</taxon>
        <taxon>Araneidae</taxon>
        <taxon>Araneus</taxon>
    </lineage>
</organism>
<sequence length="102" mass="11783">MVERRAIQESLAPPLSQTSRHTNGRTFVYGVQQAPYMADLPVGGFRTCDPPATRTLPLGHRLMRLQGWRFLKLSRFLQVISNLDLERHACRKYSHSHYFISV</sequence>
<evidence type="ECO:0000313" key="3">
    <source>
        <dbReference type="Proteomes" id="UP000499080"/>
    </source>
</evidence>
<dbReference type="AlphaFoldDB" id="A0A4Y2Q436"/>
<dbReference type="EMBL" id="BGPR01012887">
    <property type="protein sequence ID" value="GBN58184.1"/>
    <property type="molecule type" value="Genomic_DNA"/>
</dbReference>
<dbReference type="Proteomes" id="UP000499080">
    <property type="component" value="Unassembled WGS sequence"/>
</dbReference>
<comment type="caution">
    <text evidence="2">The sequence shown here is derived from an EMBL/GenBank/DDBJ whole genome shotgun (WGS) entry which is preliminary data.</text>
</comment>
<accession>A0A4Y2Q436</accession>